<evidence type="ECO:0000256" key="3">
    <source>
        <dbReference type="ARBA" id="ARBA00022676"/>
    </source>
</evidence>
<dbReference type="GO" id="GO:0016757">
    <property type="term" value="F:glycosyltransferase activity"/>
    <property type="evidence" value="ECO:0007669"/>
    <property type="project" value="UniProtKB-KW"/>
</dbReference>
<sequence>MTAMTPSPLLAHAARATLALGLCGALAVPLQANEDLPRGYYLLPEEGDLVGEVYTVEADKEDTLIDIGHEHGIGYRAMVRANPDVSVWYPGEGTEVTIPGQFILPDASRNGIVINVAEMRLYYYPPAAEGEPRIVQTYPLGVGRQDWETPLGNTTITEKVKDPAWYPPESIRREHAEAGDPLPSVVPAGPDNPLGTRKMRLGIPGYLIHGTNKPEGVGMRVSHGCVRMLPQDVEHLFDQIAVGTQVRLINESFKLGWSDGTLYVQAYPYLDEKQGTSIQRVTEALGQVDASTEGLEYPVDYSRLREVVEIPGGMPVALEAAPEPAEPAPTPETLYDRLELIAARPSLYEQLPPQG</sequence>
<keyword evidence="7 9" id="KW-0573">Peptidoglycan synthesis</keyword>
<dbReference type="CDD" id="cd16913">
    <property type="entry name" value="YkuD_like"/>
    <property type="match status" value="1"/>
</dbReference>
<evidence type="ECO:0000313" key="13">
    <source>
        <dbReference type="Proteomes" id="UP000267400"/>
    </source>
</evidence>
<dbReference type="GO" id="GO:0018104">
    <property type="term" value="P:peptidoglycan-protein cross-linking"/>
    <property type="evidence" value="ECO:0007669"/>
    <property type="project" value="TreeGrafter"/>
</dbReference>
<name>A0A3S0HUF4_9GAMM</name>
<keyword evidence="4" id="KW-0808">Transferase</keyword>
<evidence type="ECO:0000256" key="7">
    <source>
        <dbReference type="ARBA" id="ARBA00022984"/>
    </source>
</evidence>
<dbReference type="Pfam" id="PF03734">
    <property type="entry name" value="YkuD"/>
    <property type="match status" value="1"/>
</dbReference>
<evidence type="ECO:0000256" key="6">
    <source>
        <dbReference type="ARBA" id="ARBA00022960"/>
    </source>
</evidence>
<gene>
    <name evidence="12" type="ORF">EKG36_06940</name>
</gene>
<evidence type="ECO:0000259" key="11">
    <source>
        <dbReference type="PROSITE" id="PS52029"/>
    </source>
</evidence>
<dbReference type="InterPro" id="IPR038063">
    <property type="entry name" value="Transpep_catalytic_dom"/>
</dbReference>
<feature type="chain" id="PRO_5018751250" description="L,D-TPase catalytic domain-containing protein" evidence="10">
    <location>
        <begin position="28"/>
        <end position="355"/>
    </location>
</feature>
<keyword evidence="13" id="KW-1185">Reference proteome</keyword>
<dbReference type="Proteomes" id="UP000267400">
    <property type="component" value="Unassembled WGS sequence"/>
</dbReference>
<dbReference type="InterPro" id="IPR005490">
    <property type="entry name" value="LD_TPept_cat_dom"/>
</dbReference>
<evidence type="ECO:0000313" key="12">
    <source>
        <dbReference type="EMBL" id="RTR05313.1"/>
    </source>
</evidence>
<evidence type="ECO:0000256" key="5">
    <source>
        <dbReference type="ARBA" id="ARBA00022801"/>
    </source>
</evidence>
<dbReference type="GO" id="GO:0071555">
    <property type="term" value="P:cell wall organization"/>
    <property type="evidence" value="ECO:0007669"/>
    <property type="project" value="UniProtKB-UniRule"/>
</dbReference>
<reference evidence="12 13" key="1">
    <citation type="submission" date="2018-12" db="EMBL/GenBank/DDBJ databases">
        <authorList>
            <person name="Yu L."/>
        </authorList>
    </citation>
    <scope>NUCLEOTIDE SEQUENCE [LARGE SCALE GENOMIC DNA]</scope>
    <source>
        <strain evidence="12 13">11S</strain>
    </source>
</reference>
<dbReference type="GO" id="GO:0005576">
    <property type="term" value="C:extracellular region"/>
    <property type="evidence" value="ECO:0007669"/>
    <property type="project" value="TreeGrafter"/>
</dbReference>
<keyword evidence="5" id="KW-0378">Hydrolase</keyword>
<dbReference type="InterPro" id="IPR018392">
    <property type="entry name" value="LysM"/>
</dbReference>
<dbReference type="OrthoDB" id="9787225at2"/>
<dbReference type="SUPFAM" id="SSF141523">
    <property type="entry name" value="L,D-transpeptidase catalytic domain-like"/>
    <property type="match status" value="1"/>
</dbReference>
<feature type="active site" description="Nucleophile" evidence="9">
    <location>
        <position position="225"/>
    </location>
</feature>
<dbReference type="Gene3D" id="2.40.440.10">
    <property type="entry name" value="L,D-transpeptidase catalytic domain-like"/>
    <property type="match status" value="1"/>
</dbReference>
<dbReference type="UniPathway" id="UPA00219"/>
<evidence type="ECO:0000256" key="1">
    <source>
        <dbReference type="ARBA" id="ARBA00004752"/>
    </source>
</evidence>
<dbReference type="PANTHER" id="PTHR30582">
    <property type="entry name" value="L,D-TRANSPEPTIDASE"/>
    <property type="match status" value="1"/>
</dbReference>
<accession>A0A3S0HUF4</accession>
<dbReference type="AlphaFoldDB" id="A0A3S0HUF4"/>
<dbReference type="GO" id="GO:0008360">
    <property type="term" value="P:regulation of cell shape"/>
    <property type="evidence" value="ECO:0007669"/>
    <property type="project" value="UniProtKB-UniRule"/>
</dbReference>
<dbReference type="CDD" id="cd00118">
    <property type="entry name" value="LysM"/>
    <property type="match status" value="1"/>
</dbReference>
<feature type="domain" description="L,D-TPase catalytic" evidence="11">
    <location>
        <begin position="110"/>
        <end position="249"/>
    </location>
</feature>
<evidence type="ECO:0000256" key="9">
    <source>
        <dbReference type="PROSITE-ProRule" id="PRU01373"/>
    </source>
</evidence>
<feature type="signal peptide" evidence="10">
    <location>
        <begin position="1"/>
        <end position="27"/>
    </location>
</feature>
<comment type="similarity">
    <text evidence="2">Belongs to the YkuD family.</text>
</comment>
<comment type="pathway">
    <text evidence="1 9">Cell wall biogenesis; peptidoglycan biosynthesis.</text>
</comment>
<dbReference type="EMBL" id="RXNS01000005">
    <property type="protein sequence ID" value="RTR05313.1"/>
    <property type="molecule type" value="Genomic_DNA"/>
</dbReference>
<evidence type="ECO:0000256" key="2">
    <source>
        <dbReference type="ARBA" id="ARBA00005992"/>
    </source>
</evidence>
<dbReference type="GO" id="GO:0071972">
    <property type="term" value="F:peptidoglycan L,D-transpeptidase activity"/>
    <property type="evidence" value="ECO:0007669"/>
    <property type="project" value="TreeGrafter"/>
</dbReference>
<comment type="caution">
    <text evidence="12">The sequence shown here is derived from an EMBL/GenBank/DDBJ whole genome shotgun (WGS) entry which is preliminary data.</text>
</comment>
<dbReference type="InterPro" id="IPR050979">
    <property type="entry name" value="LD-transpeptidase"/>
</dbReference>
<organism evidence="12 13">
    <name type="scientific">Halomonas nitroreducens</name>
    <dbReference type="NCBI Taxonomy" id="447425"/>
    <lineage>
        <taxon>Bacteria</taxon>
        <taxon>Pseudomonadati</taxon>
        <taxon>Pseudomonadota</taxon>
        <taxon>Gammaproteobacteria</taxon>
        <taxon>Oceanospirillales</taxon>
        <taxon>Halomonadaceae</taxon>
        <taxon>Halomonas</taxon>
    </lineage>
</organism>
<dbReference type="PANTHER" id="PTHR30582:SF24">
    <property type="entry name" value="L,D-TRANSPEPTIDASE ERFK_SRFK-RELATED"/>
    <property type="match status" value="1"/>
</dbReference>
<keyword evidence="3" id="KW-0328">Glycosyltransferase</keyword>
<evidence type="ECO:0000256" key="8">
    <source>
        <dbReference type="ARBA" id="ARBA00023316"/>
    </source>
</evidence>
<evidence type="ECO:0000256" key="10">
    <source>
        <dbReference type="SAM" id="SignalP"/>
    </source>
</evidence>
<feature type="active site" description="Proton donor/acceptor" evidence="9">
    <location>
        <position position="209"/>
    </location>
</feature>
<keyword evidence="6 9" id="KW-0133">Cell shape</keyword>
<protein>
    <recommendedName>
        <fullName evidence="11">L,D-TPase catalytic domain-containing protein</fullName>
    </recommendedName>
</protein>
<keyword evidence="10" id="KW-0732">Signal</keyword>
<evidence type="ECO:0000256" key="4">
    <source>
        <dbReference type="ARBA" id="ARBA00022679"/>
    </source>
</evidence>
<proteinExistence type="inferred from homology"/>
<keyword evidence="8 9" id="KW-0961">Cell wall biogenesis/degradation</keyword>
<dbReference type="PROSITE" id="PS52029">
    <property type="entry name" value="LD_TPASE"/>
    <property type="match status" value="1"/>
</dbReference>